<evidence type="ECO:0000256" key="14">
    <source>
        <dbReference type="ARBA" id="ARBA00038036"/>
    </source>
</evidence>
<keyword evidence="18" id="KW-1185">Reference proteome</keyword>
<dbReference type="SUPFAM" id="SSF53067">
    <property type="entry name" value="Actin-like ATPase domain"/>
    <property type="match status" value="2"/>
</dbReference>
<evidence type="ECO:0000256" key="12">
    <source>
        <dbReference type="ARBA" id="ARBA00022958"/>
    </source>
</evidence>
<feature type="binding site" evidence="16">
    <location>
        <position position="194"/>
    </location>
    <ligand>
        <name>substrate</name>
    </ligand>
</feature>
<comment type="caution">
    <text evidence="16">Lacks conserved residue(s) required for the propagation of feature annotation.</text>
</comment>
<comment type="cofactor">
    <cofactor evidence="16">
        <name>NH4(+)</name>
        <dbReference type="ChEBI" id="CHEBI:28938"/>
    </cofactor>
    <cofactor evidence="16">
        <name>K(+)</name>
        <dbReference type="ChEBI" id="CHEBI:29103"/>
    </cofactor>
    <text evidence="16">A monovalent cation. Ammonium or potassium.</text>
</comment>
<feature type="binding site" evidence="16">
    <location>
        <begin position="15"/>
        <end position="22"/>
    </location>
    <ligand>
        <name>ATP</name>
        <dbReference type="ChEBI" id="CHEBI:30616"/>
    </ligand>
</feature>
<comment type="caution">
    <text evidence="17">The sequence shown here is derived from an EMBL/GenBank/DDBJ whole genome shotgun (WGS) entry which is preliminary data.</text>
</comment>
<dbReference type="InterPro" id="IPR043129">
    <property type="entry name" value="ATPase_NBD"/>
</dbReference>
<feature type="binding site" evidence="16">
    <location>
        <begin position="115"/>
        <end position="118"/>
    </location>
    <ligand>
        <name>substrate</name>
    </ligand>
</feature>
<keyword evidence="8 16" id="KW-0808">Transferase</keyword>
<sequence length="288" mass="29403">MSAGNRPSAALLLIDAGNSRVKLGWRLDRPYADAASPREAEQASFGHDQASAMAAWLDALPAAPRAALGTNVAGPAAAQRLAALLAPRGCAVRWVGASAQLLGLRNGYREPERLGADRWFAMAGIWQRARHRADPASLLAHFGTATTLDTIDAGGRFIGGLILPGGELMRRALAAGTAGLPDAAGRIAGFPDHTHDAIVSGIAAAQAGALLRQWLTVRERVGGEPQVYAAGGAWPALAQEAQRLLRAAGSTKMPVVVDNPVLDGLACLAAAEAGAGAGAKASTPDAAV</sequence>
<comment type="catalytic activity">
    <reaction evidence="1 16">
        <text>(R)-pantothenate + ATP = (R)-4'-phosphopantothenate + ADP + H(+)</text>
        <dbReference type="Rhea" id="RHEA:16373"/>
        <dbReference type="ChEBI" id="CHEBI:10986"/>
        <dbReference type="ChEBI" id="CHEBI:15378"/>
        <dbReference type="ChEBI" id="CHEBI:29032"/>
        <dbReference type="ChEBI" id="CHEBI:30616"/>
        <dbReference type="ChEBI" id="CHEBI:456216"/>
        <dbReference type="EC" id="2.7.1.33"/>
    </reaction>
</comment>
<evidence type="ECO:0000256" key="1">
    <source>
        <dbReference type="ARBA" id="ARBA00001206"/>
    </source>
</evidence>
<evidence type="ECO:0000256" key="5">
    <source>
        <dbReference type="ARBA" id="ARBA00011738"/>
    </source>
</evidence>
<feature type="binding site" evidence="16">
    <location>
        <position position="144"/>
    </location>
    <ligand>
        <name>ATP</name>
        <dbReference type="ChEBI" id="CHEBI:30616"/>
    </ligand>
</feature>
<reference evidence="18" key="1">
    <citation type="journal article" date="2019" name="Int. J. Syst. Evol. Microbiol.">
        <title>The Global Catalogue of Microorganisms (GCM) 10K type strain sequencing project: providing services to taxonomists for standard genome sequencing and annotation.</title>
        <authorList>
            <consortium name="The Broad Institute Genomics Platform"/>
            <consortium name="The Broad Institute Genome Sequencing Center for Infectious Disease"/>
            <person name="Wu L."/>
            <person name="Ma J."/>
        </authorList>
    </citation>
    <scope>NUCLEOTIDE SEQUENCE [LARGE SCALE GENOMIC DNA]</scope>
    <source>
        <strain evidence="18">JCM 17666</strain>
    </source>
</reference>
<comment type="subcellular location">
    <subcellularLocation>
        <location evidence="3 16">Cytoplasm</location>
    </subcellularLocation>
</comment>
<dbReference type="PANTHER" id="PTHR34265:SF1">
    <property type="entry name" value="TYPE III PANTOTHENATE KINASE"/>
    <property type="match status" value="1"/>
</dbReference>
<evidence type="ECO:0000256" key="4">
    <source>
        <dbReference type="ARBA" id="ARBA00005225"/>
    </source>
</evidence>
<evidence type="ECO:0000256" key="2">
    <source>
        <dbReference type="ARBA" id="ARBA00001958"/>
    </source>
</evidence>
<dbReference type="Proteomes" id="UP001501671">
    <property type="component" value="Unassembled WGS sequence"/>
</dbReference>
<dbReference type="HAMAP" id="MF_01274">
    <property type="entry name" value="Pantothen_kinase_3"/>
    <property type="match status" value="1"/>
</dbReference>
<name>A0ABP8HBZ4_9BURK</name>
<proteinExistence type="inferred from homology"/>
<evidence type="ECO:0000256" key="16">
    <source>
        <dbReference type="HAMAP-Rule" id="MF_01274"/>
    </source>
</evidence>
<evidence type="ECO:0000313" key="17">
    <source>
        <dbReference type="EMBL" id="GAA4337246.1"/>
    </source>
</evidence>
<evidence type="ECO:0000256" key="15">
    <source>
        <dbReference type="ARBA" id="ARBA00040883"/>
    </source>
</evidence>
<keyword evidence="13 16" id="KW-0173">Coenzyme A biosynthesis</keyword>
<accession>A0ABP8HBZ4</accession>
<keyword evidence="12 16" id="KW-0630">Potassium</keyword>
<dbReference type="CDD" id="cd24015">
    <property type="entry name" value="ASKHA_NBD_PanK-III"/>
    <property type="match status" value="1"/>
</dbReference>
<dbReference type="EC" id="2.7.1.33" evidence="6 16"/>
<dbReference type="RefSeq" id="WP_345250935.1">
    <property type="nucleotide sequence ID" value="NZ_BAABFO010000016.1"/>
</dbReference>
<evidence type="ECO:0000256" key="3">
    <source>
        <dbReference type="ARBA" id="ARBA00004496"/>
    </source>
</evidence>
<comment type="cofactor">
    <cofactor evidence="2">
        <name>K(+)</name>
        <dbReference type="ChEBI" id="CHEBI:29103"/>
    </cofactor>
</comment>
<evidence type="ECO:0000256" key="10">
    <source>
        <dbReference type="ARBA" id="ARBA00022777"/>
    </source>
</evidence>
<keyword evidence="11 16" id="KW-0067">ATP-binding</keyword>
<dbReference type="Gene3D" id="3.30.420.40">
    <property type="match status" value="2"/>
</dbReference>
<comment type="pathway">
    <text evidence="4 16">Cofactor biosynthesis; coenzyme A biosynthesis; CoA from (R)-pantothenate: step 1/5.</text>
</comment>
<dbReference type="PANTHER" id="PTHR34265">
    <property type="entry name" value="TYPE III PANTOTHENATE KINASE"/>
    <property type="match status" value="1"/>
</dbReference>
<gene>
    <name evidence="16" type="primary">coaX</name>
    <name evidence="17" type="ORF">GCM10023144_32690</name>
</gene>
<evidence type="ECO:0000256" key="9">
    <source>
        <dbReference type="ARBA" id="ARBA00022741"/>
    </source>
</evidence>
<evidence type="ECO:0000256" key="11">
    <source>
        <dbReference type="ARBA" id="ARBA00022840"/>
    </source>
</evidence>
<feature type="binding site" evidence="16">
    <location>
        <position position="108"/>
    </location>
    <ligand>
        <name>substrate</name>
    </ligand>
</feature>
<evidence type="ECO:0000256" key="6">
    <source>
        <dbReference type="ARBA" id="ARBA00012102"/>
    </source>
</evidence>
<comment type="similarity">
    <text evidence="14 16">Belongs to the type III pantothenate kinase family.</text>
</comment>
<dbReference type="GO" id="GO:0016301">
    <property type="term" value="F:kinase activity"/>
    <property type="evidence" value="ECO:0007669"/>
    <property type="project" value="UniProtKB-KW"/>
</dbReference>
<evidence type="ECO:0000256" key="13">
    <source>
        <dbReference type="ARBA" id="ARBA00022993"/>
    </source>
</evidence>
<keyword evidence="9 16" id="KW-0547">Nucleotide-binding</keyword>
<evidence type="ECO:0000256" key="8">
    <source>
        <dbReference type="ARBA" id="ARBA00022679"/>
    </source>
</evidence>
<dbReference type="Pfam" id="PF03309">
    <property type="entry name" value="Pan_kinase"/>
    <property type="match status" value="1"/>
</dbReference>
<dbReference type="InterPro" id="IPR004619">
    <property type="entry name" value="Type_III_PanK"/>
</dbReference>
<evidence type="ECO:0000313" key="18">
    <source>
        <dbReference type="Proteomes" id="UP001501671"/>
    </source>
</evidence>
<organism evidence="17 18">
    <name type="scientific">Pigmentiphaga soli</name>
    <dbReference type="NCBI Taxonomy" id="1007095"/>
    <lineage>
        <taxon>Bacteria</taxon>
        <taxon>Pseudomonadati</taxon>
        <taxon>Pseudomonadota</taxon>
        <taxon>Betaproteobacteria</taxon>
        <taxon>Burkholderiales</taxon>
        <taxon>Alcaligenaceae</taxon>
        <taxon>Pigmentiphaga</taxon>
    </lineage>
</organism>
<comment type="subunit">
    <text evidence="5 16">Homodimer.</text>
</comment>
<keyword evidence="10 16" id="KW-0418">Kinase</keyword>
<keyword evidence="7 16" id="KW-0963">Cytoplasm</keyword>
<feature type="active site" description="Proton acceptor" evidence="16">
    <location>
        <position position="117"/>
    </location>
</feature>
<comment type="function">
    <text evidence="16">Catalyzes the phosphorylation of pantothenate (Pan), the first step in CoA biosynthesis.</text>
</comment>
<dbReference type="EMBL" id="BAABFO010000016">
    <property type="protein sequence ID" value="GAA4337246.1"/>
    <property type="molecule type" value="Genomic_DNA"/>
</dbReference>
<protein>
    <recommendedName>
        <fullName evidence="15 16">Type III pantothenate kinase</fullName>
        <ecNumber evidence="6 16">2.7.1.33</ecNumber>
    </recommendedName>
    <alternativeName>
        <fullName evidence="16">PanK-III</fullName>
    </alternativeName>
    <alternativeName>
        <fullName evidence="16">Pantothenic acid kinase</fullName>
    </alternativeName>
</protein>
<evidence type="ECO:0000256" key="7">
    <source>
        <dbReference type="ARBA" id="ARBA00022490"/>
    </source>
</evidence>